<comment type="caution">
    <text evidence="1">The sequence shown here is derived from an EMBL/GenBank/DDBJ whole genome shotgun (WGS) entry which is preliminary data.</text>
</comment>
<evidence type="ECO:0000313" key="1">
    <source>
        <dbReference type="EMBL" id="TMW66184.1"/>
    </source>
</evidence>
<name>A0A8K1CN70_PYTOL</name>
<keyword evidence="2" id="KW-1185">Reference proteome</keyword>
<reference evidence="1" key="1">
    <citation type="submission" date="2019-03" db="EMBL/GenBank/DDBJ databases">
        <title>Long read genome sequence of the mycoparasitic Pythium oligandrum ATCC 38472 isolated from sugarbeet rhizosphere.</title>
        <authorList>
            <person name="Gaulin E."/>
        </authorList>
    </citation>
    <scope>NUCLEOTIDE SEQUENCE</scope>
    <source>
        <strain evidence="1">ATCC 38472_TT</strain>
    </source>
</reference>
<dbReference type="AlphaFoldDB" id="A0A8K1CN70"/>
<dbReference type="Proteomes" id="UP000794436">
    <property type="component" value="Unassembled WGS sequence"/>
</dbReference>
<evidence type="ECO:0000313" key="2">
    <source>
        <dbReference type="Proteomes" id="UP000794436"/>
    </source>
</evidence>
<proteinExistence type="predicted"/>
<sequence>MGICRSTCAQSRGLDDYDGWQPTNAPANGRLRTTMRDRSFMRKTSRTKLWTCESGCCSIRWKLDYAEFQSYSKYAEISPYIVVQEDTGACACVICRGLPDQLMQCRVEPQAFKHLRQITPNTTPSETDEDEDDTLLLHPEPNVLEAASKPSTVVA</sequence>
<gene>
    <name evidence="1" type="ORF">Poli38472_003949</name>
</gene>
<accession>A0A8K1CN70</accession>
<dbReference type="EMBL" id="SPLM01000036">
    <property type="protein sequence ID" value="TMW66184.1"/>
    <property type="molecule type" value="Genomic_DNA"/>
</dbReference>
<dbReference type="OrthoDB" id="165092at2759"/>
<organism evidence="1 2">
    <name type="scientific">Pythium oligandrum</name>
    <name type="common">Mycoparasitic fungus</name>
    <dbReference type="NCBI Taxonomy" id="41045"/>
    <lineage>
        <taxon>Eukaryota</taxon>
        <taxon>Sar</taxon>
        <taxon>Stramenopiles</taxon>
        <taxon>Oomycota</taxon>
        <taxon>Peronosporomycetes</taxon>
        <taxon>Pythiales</taxon>
        <taxon>Pythiaceae</taxon>
        <taxon>Pythium</taxon>
    </lineage>
</organism>
<protein>
    <submittedName>
        <fullName evidence="1">Uncharacterized protein</fullName>
    </submittedName>
</protein>